<dbReference type="SUPFAM" id="SSF55486">
    <property type="entry name" value="Metalloproteases ('zincins'), catalytic domain"/>
    <property type="match status" value="1"/>
</dbReference>
<evidence type="ECO:0000256" key="3">
    <source>
        <dbReference type="ARBA" id="ARBA00022670"/>
    </source>
</evidence>
<evidence type="ECO:0000256" key="13">
    <source>
        <dbReference type="RuleBase" id="RU361126"/>
    </source>
</evidence>
<feature type="active site" evidence="11">
    <location>
        <position position="309"/>
    </location>
</feature>
<gene>
    <name evidence="14" type="ORF">EXIGLDRAFT_762725</name>
</gene>
<dbReference type="GO" id="GO:0005576">
    <property type="term" value="C:extracellular region"/>
    <property type="evidence" value="ECO:0007669"/>
    <property type="project" value="UniProtKB-SubCell"/>
</dbReference>
<dbReference type="AlphaFoldDB" id="A0A165ML61"/>
<evidence type="ECO:0000256" key="1">
    <source>
        <dbReference type="ARBA" id="ARBA00001187"/>
    </source>
</evidence>
<dbReference type="CDD" id="cd11008">
    <property type="entry name" value="M35_deuterolysin_like"/>
    <property type="match status" value="1"/>
</dbReference>
<feature type="binding site" evidence="12">
    <location>
        <position position="312"/>
    </location>
    <ligand>
        <name>Zn(2+)</name>
        <dbReference type="ChEBI" id="CHEBI:29105"/>
        <note>catalytic</note>
    </ligand>
</feature>
<keyword evidence="5 12" id="KW-0479">Metal-binding</keyword>
<protein>
    <recommendedName>
        <fullName evidence="13">Neutral protease 2</fullName>
        <ecNumber evidence="13">3.4.24.39</ecNumber>
    </recommendedName>
    <alternativeName>
        <fullName evidence="13">Deuterolysin</fullName>
    </alternativeName>
</protein>
<keyword evidence="4 13" id="KW-0165">Cleavage on pair of basic residues</keyword>
<evidence type="ECO:0000256" key="7">
    <source>
        <dbReference type="ARBA" id="ARBA00022801"/>
    </source>
</evidence>
<comment type="similarity">
    <text evidence="2 13">Belongs to the peptidase M35 family.</text>
</comment>
<dbReference type="GO" id="GO:0046872">
    <property type="term" value="F:metal ion binding"/>
    <property type="evidence" value="ECO:0007669"/>
    <property type="project" value="UniProtKB-KW"/>
</dbReference>
<comment type="subcellular location">
    <subcellularLocation>
        <location evidence="13">Secreted</location>
    </subcellularLocation>
</comment>
<dbReference type="Proteomes" id="UP000077266">
    <property type="component" value="Unassembled WGS sequence"/>
</dbReference>
<keyword evidence="3 13" id="KW-0645">Protease</keyword>
<keyword evidence="15" id="KW-1185">Reference proteome</keyword>
<dbReference type="InterPro" id="IPR050414">
    <property type="entry name" value="Fungal_M35_metalloproteases"/>
</dbReference>
<evidence type="ECO:0000256" key="9">
    <source>
        <dbReference type="ARBA" id="ARBA00023049"/>
    </source>
</evidence>
<keyword evidence="8 12" id="KW-0862">Zinc</keyword>
<keyword evidence="10" id="KW-0865">Zymogen</keyword>
<name>A0A165ML61_EXIGL</name>
<evidence type="ECO:0000256" key="4">
    <source>
        <dbReference type="ARBA" id="ARBA00022685"/>
    </source>
</evidence>
<keyword evidence="13" id="KW-0964">Secreted</keyword>
<dbReference type="Gene3D" id="2.60.40.2970">
    <property type="match status" value="1"/>
</dbReference>
<dbReference type="GO" id="GO:0004222">
    <property type="term" value="F:metalloendopeptidase activity"/>
    <property type="evidence" value="ECO:0007669"/>
    <property type="project" value="InterPro"/>
</dbReference>
<dbReference type="InParanoid" id="A0A165ML61"/>
<dbReference type="InterPro" id="IPR001384">
    <property type="entry name" value="Peptidase_M35"/>
</dbReference>
<feature type="signal peptide" evidence="13">
    <location>
        <begin position="1"/>
        <end position="17"/>
    </location>
</feature>
<comment type="function">
    <text evidence="13">Secreted metalloproteinase that allows assimilation of proteinaceous substrates. Shows high activities on basic nuclear substrates such as histone and protamine.</text>
</comment>
<evidence type="ECO:0000256" key="10">
    <source>
        <dbReference type="ARBA" id="ARBA00023145"/>
    </source>
</evidence>
<evidence type="ECO:0000313" key="15">
    <source>
        <dbReference type="Proteomes" id="UP000077266"/>
    </source>
</evidence>
<feature type="binding site" evidence="12">
    <location>
        <position position="308"/>
    </location>
    <ligand>
        <name>Zn(2+)</name>
        <dbReference type="ChEBI" id="CHEBI:29105"/>
        <note>catalytic</note>
    </ligand>
</feature>
<dbReference type="InterPro" id="IPR024079">
    <property type="entry name" value="MetalloPept_cat_dom_sf"/>
</dbReference>
<feature type="binding site" evidence="12">
    <location>
        <position position="319"/>
    </location>
    <ligand>
        <name>Zn(2+)</name>
        <dbReference type="ChEBI" id="CHEBI:29105"/>
        <note>catalytic</note>
    </ligand>
</feature>
<accession>A0A165ML61</accession>
<comment type="cofactor">
    <cofactor evidence="12 13">
        <name>Zn(2+)</name>
        <dbReference type="ChEBI" id="CHEBI:29105"/>
    </cofactor>
    <text evidence="12 13">Binds 1 zinc ion per subunit.</text>
</comment>
<organism evidence="14 15">
    <name type="scientific">Exidia glandulosa HHB12029</name>
    <dbReference type="NCBI Taxonomy" id="1314781"/>
    <lineage>
        <taxon>Eukaryota</taxon>
        <taxon>Fungi</taxon>
        <taxon>Dikarya</taxon>
        <taxon>Basidiomycota</taxon>
        <taxon>Agaricomycotina</taxon>
        <taxon>Agaricomycetes</taxon>
        <taxon>Auriculariales</taxon>
        <taxon>Exidiaceae</taxon>
        <taxon>Exidia</taxon>
    </lineage>
</organism>
<keyword evidence="6 13" id="KW-0732">Signal</keyword>
<reference evidence="14 15" key="1">
    <citation type="journal article" date="2016" name="Mol. Biol. Evol.">
        <title>Comparative Genomics of Early-Diverging Mushroom-Forming Fungi Provides Insights into the Origins of Lignocellulose Decay Capabilities.</title>
        <authorList>
            <person name="Nagy L.G."/>
            <person name="Riley R."/>
            <person name="Tritt A."/>
            <person name="Adam C."/>
            <person name="Daum C."/>
            <person name="Floudas D."/>
            <person name="Sun H."/>
            <person name="Yadav J.S."/>
            <person name="Pangilinan J."/>
            <person name="Larsson K.H."/>
            <person name="Matsuura K."/>
            <person name="Barry K."/>
            <person name="Labutti K."/>
            <person name="Kuo R."/>
            <person name="Ohm R.A."/>
            <person name="Bhattacharya S.S."/>
            <person name="Shirouzu T."/>
            <person name="Yoshinaga Y."/>
            <person name="Martin F.M."/>
            <person name="Grigoriev I.V."/>
            <person name="Hibbett D.S."/>
        </authorList>
    </citation>
    <scope>NUCLEOTIDE SEQUENCE [LARGE SCALE GENOMIC DNA]</scope>
    <source>
        <strain evidence="14 15">HHB12029</strain>
    </source>
</reference>
<dbReference type="OrthoDB" id="412874at2759"/>
<proteinExistence type="inferred from homology"/>
<keyword evidence="9 13" id="KW-0482">Metalloprotease</keyword>
<dbReference type="Gene3D" id="3.40.390.10">
    <property type="entry name" value="Collagenase (Catalytic Domain)"/>
    <property type="match status" value="1"/>
</dbReference>
<dbReference type="PANTHER" id="PTHR37016">
    <property type="match status" value="1"/>
</dbReference>
<evidence type="ECO:0000256" key="6">
    <source>
        <dbReference type="ARBA" id="ARBA00022729"/>
    </source>
</evidence>
<evidence type="ECO:0000256" key="8">
    <source>
        <dbReference type="ARBA" id="ARBA00022833"/>
    </source>
</evidence>
<evidence type="ECO:0000256" key="12">
    <source>
        <dbReference type="PIRSR" id="PIRSR601384-2"/>
    </source>
</evidence>
<evidence type="ECO:0000256" key="11">
    <source>
        <dbReference type="PIRSR" id="PIRSR601384-1"/>
    </source>
</evidence>
<keyword evidence="7 13" id="KW-0378">Hydrolase</keyword>
<evidence type="ECO:0000313" key="14">
    <source>
        <dbReference type="EMBL" id="KZV99432.1"/>
    </source>
</evidence>
<comment type="catalytic activity">
    <reaction evidence="1 13">
        <text>Preferential cleavage of bonds with hydrophobic residues in P1'. Also 3-Asn-|-Gln-4 and 8-Gly-|-Ser-9 bonds in insulin B chain.</text>
        <dbReference type="EC" id="3.4.24.39"/>
    </reaction>
</comment>
<dbReference type="STRING" id="1314781.A0A165ML61"/>
<dbReference type="PRINTS" id="PR00768">
    <property type="entry name" value="DEUTEROLYSIN"/>
</dbReference>
<evidence type="ECO:0000256" key="2">
    <source>
        <dbReference type="ARBA" id="ARBA00010279"/>
    </source>
</evidence>
<dbReference type="PANTHER" id="PTHR37016:SF3">
    <property type="entry name" value="NEUTRAL PROTEASE 2-RELATED"/>
    <property type="match status" value="1"/>
</dbReference>
<feature type="chain" id="PRO_5007748497" description="Neutral protease 2" evidence="13">
    <location>
        <begin position="18"/>
        <end position="355"/>
    </location>
</feature>
<sequence>MFSKALVVLALCASALAIPTRGGLTVAIQAPKNVASIAELTVVAAVTNTGAEDVKIMNIGTVLDSRLPTKSFTVSRNGTEVSFTGVKLSLNLEKLSADAYTVIPAGKTVSVVHNIAALFDFENAGVGAFSIEPVNHIPVVASDSNATAVALQPYQLSTSKHDFRISKDVAKRSLPQQTEKRAFLDCPDAASSDFISASYTEGTGLASLASSYISGNGADALFGAYFKESNPGDIINVFNNVYNEAAFGNRALSCSDPDGICASGDVIAYTHIPNGDVFFCGGFFSMVSSTDICAGADHRNIRGAVTLHELTHATSGTTDIGYGCDFDQSLAAGDAIRNADNYNCFSVQVFQDTQC</sequence>
<evidence type="ECO:0000256" key="5">
    <source>
        <dbReference type="ARBA" id="ARBA00022723"/>
    </source>
</evidence>
<dbReference type="Pfam" id="PF02102">
    <property type="entry name" value="Peptidase_M35"/>
    <property type="match status" value="1"/>
</dbReference>
<dbReference type="EMBL" id="KV425910">
    <property type="protein sequence ID" value="KZV99432.1"/>
    <property type="molecule type" value="Genomic_DNA"/>
</dbReference>
<dbReference type="GO" id="GO:0006508">
    <property type="term" value="P:proteolysis"/>
    <property type="evidence" value="ECO:0007669"/>
    <property type="project" value="UniProtKB-KW"/>
</dbReference>
<dbReference type="EC" id="3.4.24.39" evidence="13"/>